<keyword evidence="8" id="KW-0808">Transferase</keyword>
<comment type="caution">
    <text evidence="15">The sequence shown here is derived from an EMBL/GenBank/DDBJ whole genome shotgun (WGS) entry which is preliminary data.</text>
</comment>
<evidence type="ECO:0000256" key="2">
    <source>
        <dbReference type="ARBA" id="ARBA00004496"/>
    </source>
</evidence>
<comment type="similarity">
    <text evidence="4">Belongs to the SUA5 family.</text>
</comment>
<dbReference type="SUPFAM" id="SSF55821">
    <property type="entry name" value="YrdC/RibB"/>
    <property type="match status" value="1"/>
</dbReference>
<dbReference type="Pfam" id="PF01300">
    <property type="entry name" value="Sua5_yciO_yrdC"/>
    <property type="match status" value="1"/>
</dbReference>
<evidence type="ECO:0000256" key="6">
    <source>
        <dbReference type="ARBA" id="ARBA00015492"/>
    </source>
</evidence>
<feature type="transmembrane region" description="Helical" evidence="13">
    <location>
        <begin position="364"/>
        <end position="386"/>
    </location>
</feature>
<dbReference type="EC" id="2.7.7.87" evidence="5"/>
<dbReference type="PANTHER" id="PTHR17490:SF14">
    <property type="entry name" value="THREONYLCARBAMOYL-AMP SYNTHASE"/>
    <property type="match status" value="1"/>
</dbReference>
<feature type="transmembrane region" description="Helical" evidence="13">
    <location>
        <begin position="313"/>
        <end position="332"/>
    </location>
</feature>
<feature type="domain" description="YrdC-like" evidence="14">
    <location>
        <begin position="629"/>
        <end position="824"/>
    </location>
</feature>
<accession>A0AAN8K3F3</accession>
<evidence type="ECO:0000256" key="5">
    <source>
        <dbReference type="ARBA" id="ARBA00012584"/>
    </source>
</evidence>
<dbReference type="Proteomes" id="UP001347796">
    <property type="component" value="Unassembled WGS sequence"/>
</dbReference>
<feature type="transmembrane region" description="Helical" evidence="13">
    <location>
        <begin position="140"/>
        <end position="159"/>
    </location>
</feature>
<comment type="catalytic activity">
    <reaction evidence="12">
        <text>L-threonine + hydrogencarbonate + ATP = L-threonylcarbamoyladenylate + diphosphate + H2O</text>
        <dbReference type="Rhea" id="RHEA:36407"/>
        <dbReference type="ChEBI" id="CHEBI:15377"/>
        <dbReference type="ChEBI" id="CHEBI:17544"/>
        <dbReference type="ChEBI" id="CHEBI:30616"/>
        <dbReference type="ChEBI" id="CHEBI:33019"/>
        <dbReference type="ChEBI" id="CHEBI:57926"/>
        <dbReference type="ChEBI" id="CHEBI:73682"/>
        <dbReference type="EC" id="2.7.7.87"/>
    </reaction>
</comment>
<evidence type="ECO:0000256" key="13">
    <source>
        <dbReference type="SAM" id="Phobius"/>
    </source>
</evidence>
<dbReference type="FunFam" id="3.90.870.10:FF:000010">
    <property type="entry name" value="Si:ch211-153b23.4"/>
    <property type="match status" value="1"/>
</dbReference>
<dbReference type="PROSITE" id="PS51163">
    <property type="entry name" value="YRDC"/>
    <property type="match status" value="1"/>
</dbReference>
<keyword evidence="9 13" id="KW-0812">Transmembrane</keyword>
<dbReference type="Pfam" id="PF01184">
    <property type="entry name" value="Gpr1_Fun34_YaaH"/>
    <property type="match status" value="1"/>
</dbReference>
<feature type="transmembrane region" description="Helical" evidence="13">
    <location>
        <begin position="287"/>
        <end position="307"/>
    </location>
</feature>
<feature type="transmembrane region" description="Helical" evidence="13">
    <location>
        <begin position="523"/>
        <end position="545"/>
    </location>
</feature>
<evidence type="ECO:0000256" key="10">
    <source>
        <dbReference type="ARBA" id="ARBA00022989"/>
    </source>
</evidence>
<feature type="transmembrane region" description="Helical" evidence="13">
    <location>
        <begin position="566"/>
        <end position="587"/>
    </location>
</feature>
<dbReference type="GO" id="GO:0016020">
    <property type="term" value="C:membrane"/>
    <property type="evidence" value="ECO:0007669"/>
    <property type="project" value="UniProtKB-SubCell"/>
</dbReference>
<dbReference type="InterPro" id="IPR000791">
    <property type="entry name" value="Gpr1/Fun34/SatP-like"/>
</dbReference>
<dbReference type="InterPro" id="IPR006070">
    <property type="entry name" value="Sua5-like_dom"/>
</dbReference>
<keyword evidence="7" id="KW-0963">Cytoplasm</keyword>
<feature type="transmembrane region" description="Helical" evidence="13">
    <location>
        <begin position="256"/>
        <end position="275"/>
    </location>
</feature>
<dbReference type="PANTHER" id="PTHR17490">
    <property type="entry name" value="SUA5"/>
    <property type="match status" value="1"/>
</dbReference>
<comment type="similarity">
    <text evidence="3">Belongs to the acetate uptake transporter (AceTr) (TC 2.A.96) family.</text>
</comment>
<evidence type="ECO:0000256" key="8">
    <source>
        <dbReference type="ARBA" id="ARBA00022679"/>
    </source>
</evidence>
<dbReference type="GO" id="GO:0003725">
    <property type="term" value="F:double-stranded RNA binding"/>
    <property type="evidence" value="ECO:0007669"/>
    <property type="project" value="InterPro"/>
</dbReference>
<proteinExistence type="inferred from homology"/>
<evidence type="ECO:0000313" key="16">
    <source>
        <dbReference type="Proteomes" id="UP001347796"/>
    </source>
</evidence>
<dbReference type="Gene3D" id="3.90.870.10">
    <property type="entry name" value="DHBP synthase"/>
    <property type="match status" value="1"/>
</dbReference>
<dbReference type="AlphaFoldDB" id="A0AAN8K3F3"/>
<sequence>MKWLDAQPELFASVLYAEPGALGLIANIVAALIVAIENICEGPLTGTALVLAGTHLIIIGGILQLIAGLLCFRRNDHLTGTAFVVFSSLWIIVGANFIMTPNFDPEVLRVGVLPGLIGFMAVAVILCLCAVTVNYIMPPVLVALLLTLIFEGVGSFYPWGKKVAAAFEIFIVLSSSYAVIVMTLKGVSQRYLLPGFGNAPFDPLLIRTKAATKKKHEKKKDTKYAEPMGMGYIGNVVPAAVLVFHHLGFFSDFRPAMPMFVFGIFCHILGSFYAFLRHDLFHSVQFVIYFVFWTTRAMIQLFVTLEYPTNDRIVYFGQWGMVGILIILTVVSTCQSKAVFLYNMLFTIMSVLSVEQIPVAVHNYTFGASAAVVAITSLYVAMAHLANSIAEKSIVFLGLEAITAERLTQLFNGYFAKFRDGKTKNDDYTKDDKISYKIVDCVGLVSSALALSCLAPVEATSGTYPLTGTIIAGVFLHLFTARLAFAAGSLAKCYIMVVLALFWSVWTAILFDDSLLSTLRPASIAILCLHTVSMVLSAAFTRVWIPFSIMMELCAISLVVKCFNVNPPWMILVTAVLTAIVAFYGAFAEIVNGVLQEYIVPVGEPILKEVEIEEENQEPPCPLYSSQRTSSLMKVADILDDGGVVGTPTDTVYALGASCKHPESIKRIYHIKGRPPEKPICLCLSNLDQLVESNPVFSPLLWAFMRRCYPGGISCVVPKGPWMQNLGLGDAVQYVGTKESICIRVPDSSVLAYLVSLSGPIALTSANPSGGADSIHHDMVIDSLGHKLDGIICDGESNELVASTVVNCLKIDEGVITYFRIGCTPKERVDQLFEDAKAEMNNKSNSLSVDVPYTKS</sequence>
<keyword evidence="10 13" id="KW-1133">Transmembrane helix</keyword>
<evidence type="ECO:0000259" key="14">
    <source>
        <dbReference type="PROSITE" id="PS51163"/>
    </source>
</evidence>
<evidence type="ECO:0000313" key="15">
    <source>
        <dbReference type="EMBL" id="KAK6188452.1"/>
    </source>
</evidence>
<feature type="transmembrane region" description="Helical" evidence="13">
    <location>
        <begin position="78"/>
        <end position="99"/>
    </location>
</feature>
<feature type="transmembrane region" description="Helical" evidence="13">
    <location>
        <begin position="111"/>
        <end position="133"/>
    </location>
</feature>
<evidence type="ECO:0000256" key="3">
    <source>
        <dbReference type="ARBA" id="ARBA00005587"/>
    </source>
</evidence>
<name>A0AAN8K3F3_PATCE</name>
<dbReference type="EMBL" id="JAZGQO010000003">
    <property type="protein sequence ID" value="KAK6188452.1"/>
    <property type="molecule type" value="Genomic_DNA"/>
</dbReference>
<keyword evidence="11 13" id="KW-0472">Membrane</keyword>
<dbReference type="InterPro" id="IPR017945">
    <property type="entry name" value="DHBP_synth_RibB-like_a/b_dom"/>
</dbReference>
<reference evidence="15 16" key="1">
    <citation type="submission" date="2024-01" db="EMBL/GenBank/DDBJ databases">
        <title>The genome of the rayed Mediterranean limpet Patella caerulea (Linnaeus, 1758).</title>
        <authorList>
            <person name="Anh-Thu Weber A."/>
            <person name="Halstead-Nussloch G."/>
        </authorList>
    </citation>
    <scope>NUCLEOTIDE SEQUENCE [LARGE SCALE GENOMIC DNA]</scope>
    <source>
        <strain evidence="15">AATW-2023a</strain>
        <tissue evidence="15">Whole specimen</tissue>
    </source>
</reference>
<feature type="transmembrane region" description="Helical" evidence="13">
    <location>
        <begin position="229"/>
        <end position="250"/>
    </location>
</feature>
<dbReference type="GO" id="GO:0061710">
    <property type="term" value="F:L-threonylcarbamoyladenylate synthase"/>
    <property type="evidence" value="ECO:0007669"/>
    <property type="project" value="UniProtKB-EC"/>
</dbReference>
<comment type="subcellular location">
    <subcellularLocation>
        <location evidence="2">Cytoplasm</location>
    </subcellularLocation>
    <subcellularLocation>
        <location evidence="1">Membrane</location>
        <topology evidence="1">Multi-pass membrane protein</topology>
    </subcellularLocation>
</comment>
<feature type="transmembrane region" description="Helical" evidence="13">
    <location>
        <begin position="493"/>
        <end position="511"/>
    </location>
</feature>
<evidence type="ECO:0000256" key="12">
    <source>
        <dbReference type="ARBA" id="ARBA00048366"/>
    </source>
</evidence>
<feature type="transmembrane region" description="Helical" evidence="13">
    <location>
        <begin position="438"/>
        <end position="457"/>
    </location>
</feature>
<feature type="transmembrane region" description="Helical" evidence="13">
    <location>
        <begin position="463"/>
        <end position="481"/>
    </location>
</feature>
<protein>
    <recommendedName>
        <fullName evidence="6">Threonylcarbamoyl-AMP synthase</fullName>
        <ecNumber evidence="5">2.7.7.87</ecNumber>
    </recommendedName>
</protein>
<evidence type="ECO:0000256" key="1">
    <source>
        <dbReference type="ARBA" id="ARBA00004141"/>
    </source>
</evidence>
<evidence type="ECO:0000256" key="4">
    <source>
        <dbReference type="ARBA" id="ARBA00007663"/>
    </source>
</evidence>
<evidence type="ECO:0000256" key="9">
    <source>
        <dbReference type="ARBA" id="ARBA00022692"/>
    </source>
</evidence>
<dbReference type="GO" id="GO:0000049">
    <property type="term" value="F:tRNA binding"/>
    <property type="evidence" value="ECO:0007669"/>
    <property type="project" value="TreeGrafter"/>
</dbReference>
<dbReference type="GO" id="GO:0006450">
    <property type="term" value="P:regulation of translational fidelity"/>
    <property type="evidence" value="ECO:0007669"/>
    <property type="project" value="TreeGrafter"/>
</dbReference>
<keyword evidence="16" id="KW-1185">Reference proteome</keyword>
<feature type="transmembrane region" description="Helical" evidence="13">
    <location>
        <begin position="12"/>
        <end position="36"/>
    </location>
</feature>
<organism evidence="15 16">
    <name type="scientific">Patella caerulea</name>
    <name type="common">Rayed Mediterranean limpet</name>
    <dbReference type="NCBI Taxonomy" id="87958"/>
    <lineage>
        <taxon>Eukaryota</taxon>
        <taxon>Metazoa</taxon>
        <taxon>Spiralia</taxon>
        <taxon>Lophotrochozoa</taxon>
        <taxon>Mollusca</taxon>
        <taxon>Gastropoda</taxon>
        <taxon>Patellogastropoda</taxon>
        <taxon>Patelloidea</taxon>
        <taxon>Patellidae</taxon>
        <taxon>Patella</taxon>
    </lineage>
</organism>
<gene>
    <name evidence="15" type="ORF">SNE40_004621</name>
</gene>
<evidence type="ECO:0000256" key="11">
    <source>
        <dbReference type="ARBA" id="ARBA00023136"/>
    </source>
</evidence>
<dbReference type="InterPro" id="IPR050156">
    <property type="entry name" value="TC-AMP_synthase_SUA5"/>
</dbReference>
<feature type="transmembrane region" description="Helical" evidence="13">
    <location>
        <begin position="339"/>
        <end position="358"/>
    </location>
</feature>
<feature type="transmembrane region" description="Helical" evidence="13">
    <location>
        <begin position="165"/>
        <end position="184"/>
    </location>
</feature>
<dbReference type="GO" id="GO:0005737">
    <property type="term" value="C:cytoplasm"/>
    <property type="evidence" value="ECO:0007669"/>
    <property type="project" value="UniProtKB-SubCell"/>
</dbReference>
<evidence type="ECO:0000256" key="7">
    <source>
        <dbReference type="ARBA" id="ARBA00022490"/>
    </source>
</evidence>
<feature type="transmembrane region" description="Helical" evidence="13">
    <location>
        <begin position="48"/>
        <end position="71"/>
    </location>
</feature>